<protein>
    <submittedName>
        <fullName evidence="2">Uncharacterized protein</fullName>
    </submittedName>
</protein>
<evidence type="ECO:0000313" key="3">
    <source>
        <dbReference type="Proteomes" id="UP000241690"/>
    </source>
</evidence>
<organism evidence="2 3">
    <name type="scientific">Trichoderma harzianum CBS 226.95</name>
    <dbReference type="NCBI Taxonomy" id="983964"/>
    <lineage>
        <taxon>Eukaryota</taxon>
        <taxon>Fungi</taxon>
        <taxon>Dikarya</taxon>
        <taxon>Ascomycota</taxon>
        <taxon>Pezizomycotina</taxon>
        <taxon>Sordariomycetes</taxon>
        <taxon>Hypocreomycetidae</taxon>
        <taxon>Hypocreales</taxon>
        <taxon>Hypocreaceae</taxon>
        <taxon>Trichoderma</taxon>
    </lineage>
</organism>
<name>A0A2T4A250_TRIHA</name>
<evidence type="ECO:0000256" key="1">
    <source>
        <dbReference type="SAM" id="Phobius"/>
    </source>
</evidence>
<dbReference type="AlphaFoldDB" id="A0A2T4A250"/>
<keyword evidence="1" id="KW-0812">Transmembrane</keyword>
<accession>A0A2T4A250</accession>
<dbReference type="Proteomes" id="UP000241690">
    <property type="component" value="Unassembled WGS sequence"/>
</dbReference>
<dbReference type="GeneID" id="36622236"/>
<keyword evidence="3" id="KW-1185">Reference proteome</keyword>
<feature type="transmembrane region" description="Helical" evidence="1">
    <location>
        <begin position="21"/>
        <end position="43"/>
    </location>
</feature>
<feature type="transmembrane region" description="Helical" evidence="1">
    <location>
        <begin position="96"/>
        <end position="115"/>
    </location>
</feature>
<dbReference type="EMBL" id="KZ679686">
    <property type="protein sequence ID" value="PTB51134.1"/>
    <property type="molecule type" value="Genomic_DNA"/>
</dbReference>
<keyword evidence="1" id="KW-1133">Transmembrane helix</keyword>
<reference evidence="2 3" key="1">
    <citation type="submission" date="2016-07" db="EMBL/GenBank/DDBJ databases">
        <title>Multiple horizontal gene transfer events from other fungi enriched the ability of initially mycotrophic Trichoderma (Ascomycota) to feed on dead plant biomass.</title>
        <authorList>
            <consortium name="DOE Joint Genome Institute"/>
            <person name="Aerts A."/>
            <person name="Atanasova L."/>
            <person name="Chenthamara K."/>
            <person name="Zhang J."/>
            <person name="Grujic M."/>
            <person name="Henrissat B."/>
            <person name="Kuo A."/>
            <person name="Salamov A."/>
            <person name="Lipzen A."/>
            <person name="Labutti K."/>
            <person name="Barry K."/>
            <person name="Miao Y."/>
            <person name="Rahimi M.J."/>
            <person name="Shen Q."/>
            <person name="Grigoriev I.V."/>
            <person name="Kubicek C.P."/>
            <person name="Druzhinina I.S."/>
        </authorList>
    </citation>
    <scope>NUCLEOTIDE SEQUENCE [LARGE SCALE GENOMIC DNA]</scope>
    <source>
        <strain evidence="2 3">CBS 226.95</strain>
    </source>
</reference>
<dbReference type="RefSeq" id="XP_024770811.1">
    <property type="nucleotide sequence ID" value="XM_024913673.1"/>
</dbReference>
<proteinExistence type="predicted"/>
<sequence>MHMCPSMPYLVLPILASRPRAVSICFACLYLSLYFILSCPSLLPSAAAVQPIESVILRPIETINPSSESLPPLPQARIYSLQFGKFDLPRKAQRKYLYIAHTVLCNTIPWLLLAAKSRKANIDSSNLDASPYGTVACKMYTRACCIRSFLSAFALRLDSRREAGLAR</sequence>
<keyword evidence="1" id="KW-0472">Membrane</keyword>
<gene>
    <name evidence="2" type="ORF">M431DRAFT_235524</name>
</gene>
<evidence type="ECO:0000313" key="2">
    <source>
        <dbReference type="EMBL" id="PTB51134.1"/>
    </source>
</evidence>